<dbReference type="EMBL" id="HBGJ01018397">
    <property type="protein sequence ID" value="CAD9253404.1"/>
    <property type="molecule type" value="Transcribed_RNA"/>
</dbReference>
<proteinExistence type="inferred from homology"/>
<dbReference type="Gene3D" id="3.30.1370.70">
    <property type="entry name" value="Scaffold protein Nfu/NifU, N-terminal domain"/>
    <property type="match status" value="1"/>
</dbReference>
<evidence type="ECO:0000259" key="4">
    <source>
        <dbReference type="Pfam" id="PF08712"/>
    </source>
</evidence>
<protein>
    <recommendedName>
        <fullName evidence="7">Scaffold protein Nfu/NifU N-terminal domain-containing protein</fullName>
    </recommendedName>
</protein>
<sequence length="279" mass="30874">MRLALRRAQRGLALGRGPKPNPKPNPNPSASFPWARSLGVVAQDTSNPRARRFRDEDYRVLMGYDPRAPVEFTPCRALPVTPGAALLREVFEVEGVEAVLLGPDYATVRVDAEERWAEAEAPLAAALEGFFAAPPLDLLEKRNEQPKRSPNHDAAATPAFGMDADVDEETAETLELIHEVLEARVRPYAQSDGGDVLFHHYDPKDGVLWLRMVGACASCPSSTATLRFQVRNVMGHYVQEVKDVRRVDLDEDDYEITYDDEWTGEVVAQLHPKDGSGSA</sequence>
<dbReference type="GO" id="GO:0005506">
    <property type="term" value="F:iron ion binding"/>
    <property type="evidence" value="ECO:0007669"/>
    <property type="project" value="InterPro"/>
</dbReference>
<dbReference type="SUPFAM" id="SSF110836">
    <property type="entry name" value="Hypothetical protein SAV1430"/>
    <property type="match status" value="1"/>
</dbReference>
<evidence type="ECO:0000256" key="2">
    <source>
        <dbReference type="SAM" id="MobiDB-lite"/>
    </source>
</evidence>
<dbReference type="SUPFAM" id="SSF117916">
    <property type="entry name" value="Fe-S cluster assembly (FSCA) domain-like"/>
    <property type="match status" value="1"/>
</dbReference>
<dbReference type="InterPro" id="IPR014824">
    <property type="entry name" value="Nfu/NifU_N"/>
</dbReference>
<evidence type="ECO:0000313" key="6">
    <source>
        <dbReference type="EMBL" id="CAD9253404.1"/>
    </source>
</evidence>
<dbReference type="GO" id="GO:0051536">
    <property type="term" value="F:iron-sulfur cluster binding"/>
    <property type="evidence" value="ECO:0007669"/>
    <property type="project" value="InterPro"/>
</dbReference>
<dbReference type="InterPro" id="IPR034904">
    <property type="entry name" value="FSCA_dom_sf"/>
</dbReference>
<dbReference type="Pfam" id="PF01106">
    <property type="entry name" value="NifU"/>
    <property type="match status" value="1"/>
</dbReference>
<dbReference type="Pfam" id="PF08712">
    <property type="entry name" value="Nfu_N"/>
    <property type="match status" value="1"/>
</dbReference>
<reference evidence="5" key="1">
    <citation type="submission" date="2021-01" db="EMBL/GenBank/DDBJ databases">
        <authorList>
            <person name="Corre E."/>
            <person name="Pelletier E."/>
            <person name="Niang G."/>
            <person name="Scheremetjew M."/>
            <person name="Finn R."/>
            <person name="Kale V."/>
            <person name="Holt S."/>
            <person name="Cochrane G."/>
            <person name="Meng A."/>
            <person name="Brown T."/>
            <person name="Cohen L."/>
        </authorList>
    </citation>
    <scope>NUCLEOTIDE SEQUENCE</scope>
    <source>
        <strain evidence="5">CCMP2877</strain>
    </source>
</reference>
<dbReference type="GO" id="GO:0016226">
    <property type="term" value="P:iron-sulfur cluster assembly"/>
    <property type="evidence" value="ECO:0007669"/>
    <property type="project" value="InterPro"/>
</dbReference>
<dbReference type="InterPro" id="IPR036498">
    <property type="entry name" value="Nfu/NifU_N_sf"/>
</dbReference>
<dbReference type="InterPro" id="IPR001075">
    <property type="entry name" value="NIF_FeS_clus_asmbl_NifU_C"/>
</dbReference>
<organism evidence="5">
    <name type="scientific">Phaeomonas parva</name>
    <dbReference type="NCBI Taxonomy" id="124430"/>
    <lineage>
        <taxon>Eukaryota</taxon>
        <taxon>Sar</taxon>
        <taxon>Stramenopiles</taxon>
        <taxon>Ochrophyta</taxon>
        <taxon>Pinguiophyceae</taxon>
        <taxon>Pinguiochrysidales</taxon>
        <taxon>Pinguiochrysidaceae</taxon>
        <taxon>Phaeomonas</taxon>
    </lineage>
</organism>
<evidence type="ECO:0000313" key="5">
    <source>
        <dbReference type="EMBL" id="CAD9253403.1"/>
    </source>
</evidence>
<feature type="domain" description="NIF system FeS cluster assembly NifU C-terminal" evidence="3">
    <location>
        <begin position="177"/>
        <end position="244"/>
    </location>
</feature>
<gene>
    <name evidence="5" type="ORF">PPAR1163_LOCUS11770</name>
    <name evidence="6" type="ORF">PPAR1163_LOCUS11771</name>
</gene>
<name>A0A6U4FPM4_9STRA</name>
<comment type="similarity">
    <text evidence="1">Belongs to the NifU family.</text>
</comment>
<dbReference type="PANTHER" id="PTHR11178:SF1">
    <property type="entry name" value="NFU1 IRON-SULFUR CLUSTER SCAFFOLD HOMOLOG, MITOCHONDRIAL"/>
    <property type="match status" value="1"/>
</dbReference>
<accession>A0A6U4FPM4</accession>
<evidence type="ECO:0008006" key="7">
    <source>
        <dbReference type="Google" id="ProtNLM"/>
    </source>
</evidence>
<dbReference type="PANTHER" id="PTHR11178">
    <property type="entry name" value="IRON-SULFUR CLUSTER SCAFFOLD PROTEIN NFU-RELATED"/>
    <property type="match status" value="1"/>
</dbReference>
<dbReference type="AlphaFoldDB" id="A0A6U4FPM4"/>
<dbReference type="EMBL" id="HBGJ01018396">
    <property type="protein sequence ID" value="CAD9253403.1"/>
    <property type="molecule type" value="Transcribed_RNA"/>
</dbReference>
<dbReference type="Gene3D" id="3.30.300.130">
    <property type="entry name" value="Fe-S cluster assembly (FSCA)"/>
    <property type="match status" value="1"/>
</dbReference>
<feature type="region of interest" description="Disordered" evidence="2">
    <location>
        <begin position="1"/>
        <end position="34"/>
    </location>
</feature>
<evidence type="ECO:0000259" key="3">
    <source>
        <dbReference type="Pfam" id="PF01106"/>
    </source>
</evidence>
<feature type="domain" description="Scaffold protein Nfu/NifU N-terminal" evidence="4">
    <location>
        <begin position="42"/>
        <end position="132"/>
    </location>
</feature>
<evidence type="ECO:0000256" key="1">
    <source>
        <dbReference type="ARBA" id="ARBA00006420"/>
    </source>
</evidence>